<name>A0A8C9SJE5_SCLFO</name>
<dbReference type="InterPro" id="IPR016186">
    <property type="entry name" value="C-type_lectin-like/link_sf"/>
</dbReference>
<proteinExistence type="predicted"/>
<feature type="domain" description="C-type lectin" evidence="1">
    <location>
        <begin position="143"/>
        <end position="260"/>
    </location>
</feature>
<reference evidence="2" key="3">
    <citation type="submission" date="2025-09" db="UniProtKB">
        <authorList>
            <consortium name="Ensembl"/>
        </authorList>
    </citation>
    <scope>IDENTIFICATION</scope>
</reference>
<evidence type="ECO:0000313" key="2">
    <source>
        <dbReference type="Ensembl" id="ENSSFOP00015035643.2"/>
    </source>
</evidence>
<dbReference type="PROSITE" id="PS50041">
    <property type="entry name" value="C_TYPE_LECTIN_2"/>
    <property type="match status" value="2"/>
</dbReference>
<dbReference type="Ensembl" id="ENSSFOT00015036031.2">
    <property type="protein sequence ID" value="ENSSFOP00015035643.2"/>
    <property type="gene ID" value="ENSSFOG00015022701.2"/>
</dbReference>
<dbReference type="SUPFAM" id="SSF56436">
    <property type="entry name" value="C-type lectin-like"/>
    <property type="match status" value="2"/>
</dbReference>
<dbReference type="CDD" id="cd00037">
    <property type="entry name" value="CLECT"/>
    <property type="match status" value="1"/>
</dbReference>
<dbReference type="Pfam" id="PF00059">
    <property type="entry name" value="Lectin_C"/>
    <property type="match status" value="2"/>
</dbReference>
<dbReference type="InterPro" id="IPR016187">
    <property type="entry name" value="CTDL_fold"/>
</dbReference>
<dbReference type="SMART" id="SM00034">
    <property type="entry name" value="CLECT"/>
    <property type="match status" value="2"/>
</dbReference>
<evidence type="ECO:0000259" key="1">
    <source>
        <dbReference type="PROSITE" id="PS50041"/>
    </source>
</evidence>
<organism evidence="2 3">
    <name type="scientific">Scleropages formosus</name>
    <name type="common">Asian bonytongue</name>
    <name type="synonym">Osteoglossum formosum</name>
    <dbReference type="NCBI Taxonomy" id="113540"/>
    <lineage>
        <taxon>Eukaryota</taxon>
        <taxon>Metazoa</taxon>
        <taxon>Chordata</taxon>
        <taxon>Craniata</taxon>
        <taxon>Vertebrata</taxon>
        <taxon>Euteleostomi</taxon>
        <taxon>Actinopterygii</taxon>
        <taxon>Neopterygii</taxon>
        <taxon>Teleostei</taxon>
        <taxon>Osteoglossocephala</taxon>
        <taxon>Osteoglossomorpha</taxon>
        <taxon>Osteoglossiformes</taxon>
        <taxon>Osteoglossidae</taxon>
        <taxon>Scleropages</taxon>
    </lineage>
</organism>
<dbReference type="AlphaFoldDB" id="A0A8C9SJE5"/>
<dbReference type="InterPro" id="IPR001304">
    <property type="entry name" value="C-type_lectin-like"/>
</dbReference>
<sequence length="261" mass="29833">KKYTLYNTQWFSTLHTNLCSEIYFVNMNKSWTEAQSYCRENYTDLVTIDNPEEMNRVINRVNLTGYTGPAWIGLEKGNSWKWQWSLEERRPYSDGQTGFWNWDTSVGAPHTVDGNDNCVGMRDNGKWNDIGCDSKSPTGFFVCYDGDKNIGNKNMTWNEAQSYCRENNVDLVSVYSEEIQNWVERMVRSATSSHVWLGLRFSCRLKLWFWVTGSVACYQNWVPGNGSGAGHCGNTAAVQSGGGHQWVSLPETQKLNFICSK</sequence>
<dbReference type="GeneTree" id="ENSGT01100000263473"/>
<dbReference type="PANTHER" id="PTHR45784">
    <property type="entry name" value="C-TYPE LECTIN DOMAIN FAMILY 20 MEMBER A-RELATED"/>
    <property type="match status" value="1"/>
</dbReference>
<protein>
    <recommendedName>
        <fullName evidence="1">C-type lectin domain-containing protein</fullName>
    </recommendedName>
</protein>
<feature type="domain" description="C-type lectin" evidence="1">
    <location>
        <begin position="23"/>
        <end position="135"/>
    </location>
</feature>
<dbReference type="PANTHER" id="PTHR45784:SF3">
    <property type="entry name" value="C-TYPE LECTIN DOMAIN FAMILY 4 MEMBER K-LIKE-RELATED"/>
    <property type="match status" value="1"/>
</dbReference>
<reference evidence="2" key="2">
    <citation type="submission" date="2025-08" db="UniProtKB">
        <authorList>
            <consortium name="Ensembl"/>
        </authorList>
    </citation>
    <scope>IDENTIFICATION</scope>
</reference>
<accession>A0A8C9SJE5</accession>
<dbReference type="Proteomes" id="UP000694397">
    <property type="component" value="Chromosome 11"/>
</dbReference>
<dbReference type="Gene3D" id="3.10.100.10">
    <property type="entry name" value="Mannose-Binding Protein A, subunit A"/>
    <property type="match status" value="2"/>
</dbReference>
<evidence type="ECO:0000313" key="3">
    <source>
        <dbReference type="Proteomes" id="UP000694397"/>
    </source>
</evidence>
<reference evidence="2 3" key="1">
    <citation type="submission" date="2019-04" db="EMBL/GenBank/DDBJ databases">
        <authorList>
            <consortium name="Wellcome Sanger Institute Data Sharing"/>
        </authorList>
    </citation>
    <scope>NUCLEOTIDE SEQUENCE [LARGE SCALE GENOMIC DNA]</scope>
</reference>
<keyword evidence="3" id="KW-1185">Reference proteome</keyword>